<keyword evidence="2" id="KW-0472">Membrane</keyword>
<evidence type="ECO:0000259" key="3">
    <source>
        <dbReference type="Pfam" id="PF08372"/>
    </source>
</evidence>
<proteinExistence type="predicted"/>
<dbReference type="EMBL" id="JAMYWD010000002">
    <property type="protein sequence ID" value="KAJ4978577.1"/>
    <property type="molecule type" value="Genomic_DNA"/>
</dbReference>
<comment type="caution">
    <text evidence="4">The sequence shown here is derived from an EMBL/GenBank/DDBJ whole genome shotgun (WGS) entry which is preliminary data.</text>
</comment>
<dbReference type="Proteomes" id="UP001141806">
    <property type="component" value="Unassembled WGS sequence"/>
</dbReference>
<dbReference type="PANTHER" id="PTHR31425:SF36">
    <property type="entry name" value="PROTEIN QUIRKY"/>
    <property type="match status" value="1"/>
</dbReference>
<organism evidence="4 5">
    <name type="scientific">Protea cynaroides</name>
    <dbReference type="NCBI Taxonomy" id="273540"/>
    <lineage>
        <taxon>Eukaryota</taxon>
        <taxon>Viridiplantae</taxon>
        <taxon>Streptophyta</taxon>
        <taxon>Embryophyta</taxon>
        <taxon>Tracheophyta</taxon>
        <taxon>Spermatophyta</taxon>
        <taxon>Magnoliopsida</taxon>
        <taxon>Proteales</taxon>
        <taxon>Proteaceae</taxon>
        <taxon>Protea</taxon>
    </lineage>
</organism>
<evidence type="ECO:0000256" key="2">
    <source>
        <dbReference type="SAM" id="Phobius"/>
    </source>
</evidence>
<gene>
    <name evidence="4" type="ORF">NE237_009357</name>
</gene>
<reference evidence="4" key="1">
    <citation type="journal article" date="2023" name="Plant J.">
        <title>The genome of the king protea, Protea cynaroides.</title>
        <authorList>
            <person name="Chang J."/>
            <person name="Duong T.A."/>
            <person name="Schoeman C."/>
            <person name="Ma X."/>
            <person name="Roodt D."/>
            <person name="Barker N."/>
            <person name="Li Z."/>
            <person name="Van de Peer Y."/>
            <person name="Mizrachi E."/>
        </authorList>
    </citation>
    <scope>NUCLEOTIDE SEQUENCE</scope>
    <source>
        <tissue evidence="4">Young leaves</tissue>
    </source>
</reference>
<evidence type="ECO:0000313" key="4">
    <source>
        <dbReference type="EMBL" id="KAJ4978577.1"/>
    </source>
</evidence>
<feature type="transmembrane region" description="Helical" evidence="2">
    <location>
        <begin position="118"/>
        <end position="138"/>
    </location>
</feature>
<name>A0A9Q0KXB8_9MAGN</name>
<protein>
    <recommendedName>
        <fullName evidence="3">Multiple C2 domain-containing protein</fullName>
    </recommendedName>
</protein>
<keyword evidence="5" id="KW-1185">Reference proteome</keyword>
<evidence type="ECO:0000313" key="5">
    <source>
        <dbReference type="Proteomes" id="UP001141806"/>
    </source>
</evidence>
<dbReference type="AlphaFoldDB" id="A0A9Q0KXB8"/>
<dbReference type="InterPro" id="IPR047259">
    <property type="entry name" value="QUIRKY-like"/>
</dbReference>
<keyword evidence="2" id="KW-1133">Transmembrane helix</keyword>
<evidence type="ECO:0000256" key="1">
    <source>
        <dbReference type="ARBA" id="ARBA00022737"/>
    </source>
</evidence>
<feature type="transmembrane region" description="Helical" evidence="2">
    <location>
        <begin position="92"/>
        <end position="112"/>
    </location>
</feature>
<keyword evidence="2" id="KW-0812">Transmembrane</keyword>
<feature type="domain" description="Multiple C2" evidence="3">
    <location>
        <begin position="124"/>
        <end position="180"/>
    </location>
</feature>
<accession>A0A9Q0KXB8</accession>
<dbReference type="Pfam" id="PF08372">
    <property type="entry name" value="PRT_C"/>
    <property type="match status" value="1"/>
</dbReference>
<sequence>MFWFFSRRLFYDQQVMLSLLPAAAITPKGLSLLSEICRVYDELYSFSPEQAKSPESLSMIMLMLSTVGSIVEWAMALPILNDDNALPRWRNTITKVLVPLLYLVLVWSLELIVPTGSLYLFLMPTGSLYLFLIGAWYYRFRPKIPAGMDIPLSWADTVDPDDLDEEFDTMSSMKPPECVLILLTYDCMSVTQQFV</sequence>
<dbReference type="InterPro" id="IPR013583">
    <property type="entry name" value="MCTP_C"/>
</dbReference>
<keyword evidence="1" id="KW-0677">Repeat</keyword>
<dbReference type="PANTHER" id="PTHR31425">
    <property type="entry name" value="PHOSPHORIBOSYLANTHRANILATE TRANSFERASE ISOFORM 1"/>
    <property type="match status" value="1"/>
</dbReference>